<protein>
    <submittedName>
        <fullName evidence="1">Uncharacterized protein</fullName>
    </submittedName>
</protein>
<dbReference type="EMBL" id="JADIMC010000013">
    <property type="protein sequence ID" value="MBO8475544.1"/>
    <property type="molecule type" value="Genomic_DNA"/>
</dbReference>
<dbReference type="AlphaFoldDB" id="A0A9D9IMB0"/>
<name>A0A9D9IMB0_9BACT</name>
<reference evidence="1" key="2">
    <citation type="journal article" date="2021" name="PeerJ">
        <title>Extensive microbial diversity within the chicken gut microbiome revealed by metagenomics and culture.</title>
        <authorList>
            <person name="Gilroy R."/>
            <person name="Ravi A."/>
            <person name="Getino M."/>
            <person name="Pursley I."/>
            <person name="Horton D.L."/>
            <person name="Alikhan N.F."/>
            <person name="Baker D."/>
            <person name="Gharbi K."/>
            <person name="Hall N."/>
            <person name="Watson M."/>
            <person name="Adriaenssens E.M."/>
            <person name="Foster-Nyarko E."/>
            <person name="Jarju S."/>
            <person name="Secka A."/>
            <person name="Antonio M."/>
            <person name="Oren A."/>
            <person name="Chaudhuri R.R."/>
            <person name="La Ragione R."/>
            <person name="Hildebrand F."/>
            <person name="Pallen M.J."/>
        </authorList>
    </citation>
    <scope>NUCLEOTIDE SEQUENCE</scope>
    <source>
        <strain evidence="1">6919</strain>
    </source>
</reference>
<evidence type="ECO:0000313" key="2">
    <source>
        <dbReference type="Proteomes" id="UP000823598"/>
    </source>
</evidence>
<reference evidence="1" key="1">
    <citation type="submission" date="2020-10" db="EMBL/GenBank/DDBJ databases">
        <authorList>
            <person name="Gilroy R."/>
        </authorList>
    </citation>
    <scope>NUCLEOTIDE SEQUENCE</scope>
    <source>
        <strain evidence="1">6919</strain>
    </source>
</reference>
<gene>
    <name evidence="1" type="ORF">IAB88_00965</name>
</gene>
<dbReference type="Proteomes" id="UP000823598">
    <property type="component" value="Unassembled WGS sequence"/>
</dbReference>
<sequence length="578" mass="64612">MRAIFSFTKCLFCGLFGTAVILSSCDSEYDLSKDISSELNLGGSLGLPLGETDTLKLSRVIELDDVITINDDGAYEIVKSGTLTVNVPEVEKIIVDGMSARPVIEDVFDNVPGSDQPSDFSFTNPLKYFSSIDTEEHVPVNAKKITDMYFEPFNAELSIEFSFNDPTTLSKFENLRLHNFTINFPKFIVFGEGIEGMNYATNIMTINRDIPENGLLKIEIPIVDIAEIPDVDQTTHTIKFTREIEFKGDLSADVKNATRQEMSSMIVTTEFNIPDFEIDRIRGVLAPDIEIDAENIELDNIPDVLTNENTSINVNTVATTMQIENPTGIPYYVDLLFTAFDKNDNKINSEVTARIHIPQAIDFGVSKISKYYITNNSNLKAPEGYELVVIPELNQLIRQIPNYVHLTPTITIDESKEHFSQLGVAYSTSADYDIEMPFDFGENSKIEYTDSFDGIQDDLADIVDKITEMEVYADVTNTIPLNLTLNAVPYDYAGNDMSDRVEITKDLLIEPGNDNTPVQSKEILLKERVKGALKDLDRVEVIINGDTRTANTILKPSQYVIIKMKAKLPQGIAIDLDE</sequence>
<evidence type="ECO:0000313" key="1">
    <source>
        <dbReference type="EMBL" id="MBO8475544.1"/>
    </source>
</evidence>
<proteinExistence type="predicted"/>
<dbReference type="PROSITE" id="PS51257">
    <property type="entry name" value="PROKAR_LIPOPROTEIN"/>
    <property type="match status" value="1"/>
</dbReference>
<accession>A0A9D9IMB0</accession>
<comment type="caution">
    <text evidence="1">The sequence shown here is derived from an EMBL/GenBank/DDBJ whole genome shotgun (WGS) entry which is preliminary data.</text>
</comment>
<organism evidence="1 2">
    <name type="scientific">Candidatus Limisoma faecipullorum</name>
    <dbReference type="NCBI Taxonomy" id="2840854"/>
    <lineage>
        <taxon>Bacteria</taxon>
        <taxon>Pseudomonadati</taxon>
        <taxon>Bacteroidota</taxon>
        <taxon>Bacteroidia</taxon>
        <taxon>Bacteroidales</taxon>
        <taxon>Candidatus Limisoma</taxon>
    </lineage>
</organism>